<keyword evidence="2" id="KW-1185">Reference proteome</keyword>
<sequence>MSEDFCRWRGEVEIREDDDGPLHNSSVVSAVVLDRLEFFDADPHAGGDPVLFSFIELLHGVSTKLVYKPRGDSGNFRLSGFVERILHNSANVVNFDSTHHNRVSSDEDETILSDDTTVSIHPVLLQCMPS</sequence>
<protein>
    <submittedName>
        <fullName evidence="1">Uncharacterized protein</fullName>
    </submittedName>
</protein>
<name>A0A0S4JL21_BODSA</name>
<reference evidence="2" key="1">
    <citation type="submission" date="2015-09" db="EMBL/GenBank/DDBJ databases">
        <authorList>
            <consortium name="Pathogen Informatics"/>
        </authorList>
    </citation>
    <scope>NUCLEOTIDE SEQUENCE [LARGE SCALE GENOMIC DNA]</scope>
    <source>
        <strain evidence="2">Lake Konstanz</strain>
    </source>
</reference>
<evidence type="ECO:0000313" key="2">
    <source>
        <dbReference type="Proteomes" id="UP000051952"/>
    </source>
</evidence>
<dbReference type="AlphaFoldDB" id="A0A0S4JL21"/>
<dbReference type="EMBL" id="CYKH01001870">
    <property type="protein sequence ID" value="CUG90876.1"/>
    <property type="molecule type" value="Genomic_DNA"/>
</dbReference>
<dbReference type="Proteomes" id="UP000051952">
    <property type="component" value="Unassembled WGS sequence"/>
</dbReference>
<organism evidence="1 2">
    <name type="scientific">Bodo saltans</name>
    <name type="common">Flagellated protozoan</name>
    <dbReference type="NCBI Taxonomy" id="75058"/>
    <lineage>
        <taxon>Eukaryota</taxon>
        <taxon>Discoba</taxon>
        <taxon>Euglenozoa</taxon>
        <taxon>Kinetoplastea</taxon>
        <taxon>Metakinetoplastina</taxon>
        <taxon>Eubodonida</taxon>
        <taxon>Bodonidae</taxon>
        <taxon>Bodo</taxon>
    </lineage>
</organism>
<evidence type="ECO:0000313" key="1">
    <source>
        <dbReference type="EMBL" id="CUG90876.1"/>
    </source>
</evidence>
<proteinExistence type="predicted"/>
<accession>A0A0S4JL21</accession>
<dbReference type="VEuPathDB" id="TriTrypDB:BSAL_29065"/>
<gene>
    <name evidence="1" type="ORF">BSAL_29065</name>
</gene>